<dbReference type="InterPro" id="IPR015500">
    <property type="entry name" value="Peptidase_S8_subtilisin-rel"/>
</dbReference>
<feature type="domain" description="Peptidase S8/S53" evidence="6">
    <location>
        <begin position="58"/>
        <end position="205"/>
    </location>
</feature>
<dbReference type="GO" id="GO:0006508">
    <property type="term" value="P:proteolysis"/>
    <property type="evidence" value="ECO:0007669"/>
    <property type="project" value="UniProtKB-KW"/>
</dbReference>
<dbReference type="PROSITE" id="PS00138">
    <property type="entry name" value="SUBTILASE_SER"/>
    <property type="match status" value="1"/>
</dbReference>
<evidence type="ECO:0000256" key="3">
    <source>
        <dbReference type="ARBA" id="ARBA00022801"/>
    </source>
</evidence>
<dbReference type="InterPro" id="IPR023828">
    <property type="entry name" value="Peptidase_S8_Ser-AS"/>
</dbReference>
<dbReference type="PANTHER" id="PTHR43806">
    <property type="entry name" value="PEPTIDASE S8"/>
    <property type="match status" value="1"/>
</dbReference>
<comment type="caution">
    <text evidence="7">The sequence shown here is derived from an EMBL/GenBank/DDBJ whole genome shotgun (WGS) entry which is preliminary data.</text>
</comment>
<feature type="active site" description="Charge relay system" evidence="5">
    <location>
        <position position="51"/>
    </location>
</feature>
<evidence type="ECO:0000256" key="1">
    <source>
        <dbReference type="ARBA" id="ARBA00011073"/>
    </source>
</evidence>
<comment type="similarity">
    <text evidence="1 5">Belongs to the peptidase S8 family.</text>
</comment>
<dbReference type="EMBL" id="BAABKX010000014">
    <property type="protein sequence ID" value="GAA5054660.1"/>
    <property type="molecule type" value="Genomic_DNA"/>
</dbReference>
<reference evidence="7 8" key="1">
    <citation type="journal article" date="2019" name="Int. J. Syst. Evol. Microbiol.">
        <title>The Global Catalogue of Microorganisms (GCM) 10K type strain sequencing project: providing services to taxonomists for standard genome sequencing and annotation.</title>
        <authorList>
            <consortium name="The Broad Institute Genomics Platform"/>
            <consortium name="The Broad Institute Genome Sequencing Center for Infectious Disease"/>
            <person name="Wu L."/>
            <person name="Ma J."/>
        </authorList>
    </citation>
    <scope>NUCLEOTIDE SEQUENCE [LARGE SCALE GENOMIC DNA]</scope>
    <source>
        <strain evidence="7 8">JCM 17504</strain>
    </source>
</reference>
<feature type="active site" description="Charge relay system" evidence="5">
    <location>
        <position position="16"/>
    </location>
</feature>
<protein>
    <recommendedName>
        <fullName evidence="6">Peptidase S8/S53 domain-containing protein</fullName>
    </recommendedName>
</protein>
<sequence length="225" mass="23648">MHLKTRGEGTSVAIIDSSILPSRSDLGSLNEVLSKNFTSDDGTFAPVGSDHGTHSAGIVAAAGNDSANLDTDGDVISLPNEIKNYMSISATGPIGYRWGDPGDGNAQKKRNYPAASNHVEDETWSPAFYTNYGENTIDISAPGGDADLDALDEIDASFEPTYSWKAGTSMAAPAVAGTAALIRSLAPEMSPQEVREHLIKTATPRDPTYHGDGHLDTKAALDALE</sequence>
<dbReference type="PRINTS" id="PR00723">
    <property type="entry name" value="SUBTILISIN"/>
</dbReference>
<keyword evidence="4 5" id="KW-0720">Serine protease</keyword>
<dbReference type="Pfam" id="PF00082">
    <property type="entry name" value="Peptidase_S8"/>
    <property type="match status" value="1"/>
</dbReference>
<proteinExistence type="inferred from homology"/>
<organism evidence="7 8">
    <name type="scientific">Haladaptatus pallidirubidus</name>
    <dbReference type="NCBI Taxonomy" id="1008152"/>
    <lineage>
        <taxon>Archaea</taxon>
        <taxon>Methanobacteriati</taxon>
        <taxon>Methanobacteriota</taxon>
        <taxon>Stenosarchaea group</taxon>
        <taxon>Halobacteria</taxon>
        <taxon>Halobacteriales</taxon>
        <taxon>Haladaptataceae</taxon>
        <taxon>Haladaptatus</taxon>
    </lineage>
</organism>
<dbReference type="PANTHER" id="PTHR43806:SF11">
    <property type="entry name" value="CEREVISIN-RELATED"/>
    <property type="match status" value="1"/>
</dbReference>
<keyword evidence="3 5" id="KW-0378">Hydrolase</keyword>
<gene>
    <name evidence="7" type="ORF">GCM10025751_33440</name>
</gene>
<dbReference type="Proteomes" id="UP001501729">
    <property type="component" value="Unassembled WGS sequence"/>
</dbReference>
<evidence type="ECO:0000256" key="2">
    <source>
        <dbReference type="ARBA" id="ARBA00022670"/>
    </source>
</evidence>
<evidence type="ECO:0000313" key="8">
    <source>
        <dbReference type="Proteomes" id="UP001501729"/>
    </source>
</evidence>
<accession>A0AAV3UK41</accession>
<dbReference type="Gene3D" id="3.40.50.200">
    <property type="entry name" value="Peptidase S8/S53 domain"/>
    <property type="match status" value="2"/>
</dbReference>
<dbReference type="InterPro" id="IPR000209">
    <property type="entry name" value="Peptidase_S8/S53_dom"/>
</dbReference>
<dbReference type="InterPro" id="IPR036852">
    <property type="entry name" value="Peptidase_S8/S53_dom_sf"/>
</dbReference>
<feature type="active site" description="Charge relay system" evidence="5">
    <location>
        <position position="169"/>
    </location>
</feature>
<dbReference type="InterPro" id="IPR050131">
    <property type="entry name" value="Peptidase_S8_subtilisin-like"/>
</dbReference>
<keyword evidence="2 5" id="KW-0645">Protease</keyword>
<evidence type="ECO:0000256" key="4">
    <source>
        <dbReference type="ARBA" id="ARBA00022825"/>
    </source>
</evidence>
<evidence type="ECO:0000313" key="7">
    <source>
        <dbReference type="EMBL" id="GAA5054660.1"/>
    </source>
</evidence>
<name>A0AAV3UK41_9EURY</name>
<keyword evidence="8" id="KW-1185">Reference proteome</keyword>
<evidence type="ECO:0000256" key="5">
    <source>
        <dbReference type="PROSITE-ProRule" id="PRU01240"/>
    </source>
</evidence>
<evidence type="ECO:0000259" key="6">
    <source>
        <dbReference type="Pfam" id="PF00082"/>
    </source>
</evidence>
<dbReference type="SUPFAM" id="SSF52743">
    <property type="entry name" value="Subtilisin-like"/>
    <property type="match status" value="1"/>
</dbReference>
<dbReference type="AlphaFoldDB" id="A0AAV3UK41"/>
<dbReference type="GO" id="GO:0004252">
    <property type="term" value="F:serine-type endopeptidase activity"/>
    <property type="evidence" value="ECO:0007669"/>
    <property type="project" value="UniProtKB-UniRule"/>
</dbReference>
<dbReference type="PROSITE" id="PS51892">
    <property type="entry name" value="SUBTILASE"/>
    <property type="match status" value="1"/>
</dbReference>